<dbReference type="FunFam" id="2.40.50.100:FF:000003">
    <property type="entry name" value="Acetyl-CoA carboxylase biotin carboxyl carrier protein"/>
    <property type="match status" value="1"/>
</dbReference>
<gene>
    <name evidence="3" type="ORF">SAMN05443550_108184</name>
</gene>
<dbReference type="Pfam" id="PF00364">
    <property type="entry name" value="Biotin_lipoyl"/>
    <property type="match status" value="1"/>
</dbReference>
<organism evidence="3 4">
    <name type="scientific">Pedobacter hartonius</name>
    <dbReference type="NCBI Taxonomy" id="425514"/>
    <lineage>
        <taxon>Bacteria</taxon>
        <taxon>Pseudomonadati</taxon>
        <taxon>Bacteroidota</taxon>
        <taxon>Sphingobacteriia</taxon>
        <taxon>Sphingobacteriales</taxon>
        <taxon>Sphingobacteriaceae</taxon>
        <taxon>Pedobacter</taxon>
    </lineage>
</organism>
<name>A0A1H4FWH8_9SPHI</name>
<dbReference type="EMBL" id="FNRA01000008">
    <property type="protein sequence ID" value="SEB01675.1"/>
    <property type="molecule type" value="Genomic_DNA"/>
</dbReference>
<dbReference type="RefSeq" id="WP_090558088.1">
    <property type="nucleotide sequence ID" value="NZ_FNRA01000008.1"/>
</dbReference>
<sequence>MYRIKVNEKYAFELSPENDSFKFQGEDLELDKHELKDGHLHFLYRNKSYRAEVVSENREEKTAVVKINGRLYHVEIEDQYDRLLKAMGLNGVAGKLALEVKAPMPGMVLNVNVTEGQEIKKGDSLLVLEAMKMENMLKSATDGVVKKIFVGKGDKVEKNQVLIEFSA</sequence>
<protein>
    <submittedName>
        <fullName evidence="3">Biotin carboxyl carrier protein</fullName>
    </submittedName>
</protein>
<dbReference type="InterPro" id="IPR050709">
    <property type="entry name" value="Biotin_Carboxyl_Carrier/Decarb"/>
</dbReference>
<dbReference type="STRING" id="425514.SAMN05443550_108184"/>
<dbReference type="InterPro" id="IPR001882">
    <property type="entry name" value="Biotin_BS"/>
</dbReference>
<dbReference type="Proteomes" id="UP000198850">
    <property type="component" value="Unassembled WGS sequence"/>
</dbReference>
<evidence type="ECO:0000313" key="4">
    <source>
        <dbReference type="Proteomes" id="UP000198850"/>
    </source>
</evidence>
<dbReference type="OrthoDB" id="9812676at2"/>
<proteinExistence type="predicted"/>
<dbReference type="InterPro" id="IPR000089">
    <property type="entry name" value="Biotin_lipoyl"/>
</dbReference>
<dbReference type="PROSITE" id="PS50968">
    <property type="entry name" value="BIOTINYL_LIPOYL"/>
    <property type="match status" value="1"/>
</dbReference>
<accession>A0A1H4FWH8</accession>
<dbReference type="CDD" id="cd06850">
    <property type="entry name" value="biotinyl_domain"/>
    <property type="match status" value="1"/>
</dbReference>
<keyword evidence="1" id="KW-0092">Biotin</keyword>
<dbReference type="PROSITE" id="PS00188">
    <property type="entry name" value="BIOTIN"/>
    <property type="match status" value="1"/>
</dbReference>
<dbReference type="InterPro" id="IPR011053">
    <property type="entry name" value="Single_hybrid_motif"/>
</dbReference>
<evidence type="ECO:0000313" key="3">
    <source>
        <dbReference type="EMBL" id="SEB01675.1"/>
    </source>
</evidence>
<dbReference type="PANTHER" id="PTHR45266:SF3">
    <property type="entry name" value="OXALOACETATE DECARBOXYLASE ALPHA CHAIN"/>
    <property type="match status" value="1"/>
</dbReference>
<dbReference type="AlphaFoldDB" id="A0A1H4FWH8"/>
<dbReference type="SUPFAM" id="SSF51230">
    <property type="entry name" value="Single hybrid motif"/>
    <property type="match status" value="1"/>
</dbReference>
<dbReference type="Gene3D" id="2.40.50.100">
    <property type="match status" value="1"/>
</dbReference>
<keyword evidence="4" id="KW-1185">Reference proteome</keyword>
<evidence type="ECO:0000256" key="1">
    <source>
        <dbReference type="ARBA" id="ARBA00023267"/>
    </source>
</evidence>
<evidence type="ECO:0000259" key="2">
    <source>
        <dbReference type="PROSITE" id="PS50968"/>
    </source>
</evidence>
<reference evidence="3 4" key="1">
    <citation type="submission" date="2016-10" db="EMBL/GenBank/DDBJ databases">
        <authorList>
            <person name="de Groot N.N."/>
        </authorList>
    </citation>
    <scope>NUCLEOTIDE SEQUENCE [LARGE SCALE GENOMIC DNA]</scope>
    <source>
        <strain evidence="3 4">DSM 19033</strain>
    </source>
</reference>
<feature type="domain" description="Lipoyl-binding" evidence="2">
    <location>
        <begin position="97"/>
        <end position="166"/>
    </location>
</feature>
<dbReference type="PANTHER" id="PTHR45266">
    <property type="entry name" value="OXALOACETATE DECARBOXYLASE ALPHA CHAIN"/>
    <property type="match status" value="1"/>
</dbReference>